<dbReference type="EMBL" id="JN661366">
    <property type="protein sequence ID" value="AEX31050.1"/>
    <property type="molecule type" value="Genomic_RNA"/>
</dbReference>
<feature type="non-terminal residue" evidence="1">
    <location>
        <position position="1"/>
    </location>
</feature>
<organism evidence="1">
    <name type="scientific">uncultured virus</name>
    <dbReference type="NCBI Taxonomy" id="340016"/>
    <lineage>
        <taxon>Viruses</taxon>
        <taxon>environmental samples</taxon>
    </lineage>
</organism>
<evidence type="ECO:0000313" key="1">
    <source>
        <dbReference type="EMBL" id="AEX31050.1"/>
    </source>
</evidence>
<protein>
    <submittedName>
        <fullName evidence="1">Polyprotein</fullName>
    </submittedName>
</protein>
<accession>H2E093</accession>
<reference evidence="1" key="1">
    <citation type="submission" date="2011-08" db="EMBL/GenBank/DDBJ databases">
        <title>Detection of Members of the Secoviridae in the Tallgrass Prairie Preserve, Osage County, Oklahoma USA.</title>
        <authorList>
            <person name="Thapa V."/>
            <person name="Melcher U."/>
            <person name="Wiley G.B."/>
            <person name="Doust A."/>
            <person name="Roe B.A."/>
            <person name="Palmer M.W."/>
            <person name="Roewe K."/>
            <person name="Shen G."/>
            <person name="Roossinck M.J."/>
        </authorList>
    </citation>
    <scope>NUCLEOTIDE SEQUENCE</scope>
</reference>
<name>H2E093_9VIRU</name>
<sequence length="120" mass="13282">RGRYCDLGRNKASVLMVPMVNLLMEDDPEDFLTNLCVVFYIQNCKGYRPGTILFSYGATEFTEVAASTIYRTKAKDNWDSIISSSQVGARGVVAGLNVLQVLDKDKNDALPDSKEVKLVV</sequence>
<feature type="non-terminal residue" evidence="1">
    <location>
        <position position="120"/>
    </location>
</feature>
<proteinExistence type="predicted"/>